<dbReference type="EMBL" id="BMUE01000008">
    <property type="protein sequence ID" value="GGW59288.1"/>
    <property type="molecule type" value="Genomic_DNA"/>
</dbReference>
<dbReference type="AlphaFoldDB" id="A0A918J854"/>
<gene>
    <name evidence="1" type="ORF">GCM10010503_40590</name>
</gene>
<organism evidence="1 2">
    <name type="scientific">Streptomyces lucensis JCM 4490</name>
    <dbReference type="NCBI Taxonomy" id="1306176"/>
    <lineage>
        <taxon>Bacteria</taxon>
        <taxon>Bacillati</taxon>
        <taxon>Actinomycetota</taxon>
        <taxon>Actinomycetes</taxon>
        <taxon>Kitasatosporales</taxon>
        <taxon>Streptomycetaceae</taxon>
        <taxon>Streptomyces</taxon>
    </lineage>
</organism>
<comment type="caution">
    <text evidence="1">The sequence shown here is derived from an EMBL/GenBank/DDBJ whole genome shotgun (WGS) entry which is preliminary data.</text>
</comment>
<reference evidence="1" key="1">
    <citation type="journal article" date="2014" name="Int. J. Syst. Evol. Microbiol.">
        <title>Complete genome sequence of Corynebacterium casei LMG S-19264T (=DSM 44701T), isolated from a smear-ripened cheese.</title>
        <authorList>
            <consortium name="US DOE Joint Genome Institute (JGI-PGF)"/>
            <person name="Walter F."/>
            <person name="Albersmeier A."/>
            <person name="Kalinowski J."/>
            <person name="Ruckert C."/>
        </authorList>
    </citation>
    <scope>NUCLEOTIDE SEQUENCE</scope>
    <source>
        <strain evidence="1">JCM 4490</strain>
    </source>
</reference>
<keyword evidence="2" id="KW-1185">Reference proteome</keyword>
<reference evidence="1" key="2">
    <citation type="submission" date="2020-09" db="EMBL/GenBank/DDBJ databases">
        <authorList>
            <person name="Sun Q."/>
            <person name="Ohkuma M."/>
        </authorList>
    </citation>
    <scope>NUCLEOTIDE SEQUENCE</scope>
    <source>
        <strain evidence="1">JCM 4490</strain>
    </source>
</reference>
<evidence type="ECO:0000313" key="2">
    <source>
        <dbReference type="Proteomes" id="UP000620224"/>
    </source>
</evidence>
<dbReference type="Proteomes" id="UP000620224">
    <property type="component" value="Unassembled WGS sequence"/>
</dbReference>
<accession>A0A918J854</accession>
<proteinExistence type="predicted"/>
<sequence>MAGDIGELLCWRGPVSLNVSVIGSGNTPLPEQAFHLAGMVPDAFLPFPLLGRPEAVERLGLVS</sequence>
<name>A0A918J854_9ACTN</name>
<protein>
    <submittedName>
        <fullName evidence="1">Uncharacterized protein</fullName>
    </submittedName>
</protein>
<evidence type="ECO:0000313" key="1">
    <source>
        <dbReference type="EMBL" id="GGW59288.1"/>
    </source>
</evidence>